<dbReference type="AlphaFoldDB" id="A0A2N1ME85"/>
<evidence type="ECO:0000313" key="1">
    <source>
        <dbReference type="EMBL" id="PKK59951.1"/>
    </source>
</evidence>
<accession>A0A2N1ME85</accession>
<protein>
    <submittedName>
        <fullName evidence="1">Uncharacterized protein</fullName>
    </submittedName>
</protein>
<comment type="caution">
    <text evidence="1">The sequence shown here is derived from an EMBL/GenBank/DDBJ whole genome shotgun (WGS) entry which is preliminary data.</text>
</comment>
<evidence type="ECO:0000313" key="2">
    <source>
        <dbReference type="Proteomes" id="UP000233469"/>
    </source>
</evidence>
<name>A0A2N1ME85_9GLOM</name>
<organism evidence="1 2">
    <name type="scientific">Rhizophagus irregularis</name>
    <dbReference type="NCBI Taxonomy" id="588596"/>
    <lineage>
        <taxon>Eukaryota</taxon>
        <taxon>Fungi</taxon>
        <taxon>Fungi incertae sedis</taxon>
        <taxon>Mucoromycota</taxon>
        <taxon>Glomeromycotina</taxon>
        <taxon>Glomeromycetes</taxon>
        <taxon>Glomerales</taxon>
        <taxon>Glomeraceae</taxon>
        <taxon>Rhizophagus</taxon>
    </lineage>
</organism>
<dbReference type="Proteomes" id="UP000233469">
    <property type="component" value="Unassembled WGS sequence"/>
</dbReference>
<reference evidence="1 2" key="1">
    <citation type="submission" date="2016-04" db="EMBL/GenBank/DDBJ databases">
        <title>Genome analyses suggest a sexual origin of heterokaryosis in a supposedly ancient asexual fungus.</title>
        <authorList>
            <person name="Ropars J."/>
            <person name="Sedzielewska K."/>
            <person name="Noel J."/>
            <person name="Charron P."/>
            <person name="Farinelli L."/>
            <person name="Marton T."/>
            <person name="Kruger M."/>
            <person name="Pelin A."/>
            <person name="Brachmann A."/>
            <person name="Corradi N."/>
        </authorList>
    </citation>
    <scope>NUCLEOTIDE SEQUENCE [LARGE SCALE GENOMIC DNA]</scope>
    <source>
        <strain evidence="1 2">C2</strain>
    </source>
</reference>
<sequence length="97" mass="11326">MLFLQRFWKKRTDTDLSSLMTTLNKRLLEMEIQKYSEYISVICAFNKTILELTLESTWSIALEKYIDAVLETAVQVEVSNEISGYIARMSFSIFITL</sequence>
<dbReference type="VEuPathDB" id="FungiDB:FUN_020260"/>
<dbReference type="EMBL" id="LLXL01002790">
    <property type="protein sequence ID" value="PKK59951.1"/>
    <property type="molecule type" value="Genomic_DNA"/>
</dbReference>
<reference evidence="1 2" key="2">
    <citation type="submission" date="2017-10" db="EMBL/GenBank/DDBJ databases">
        <title>Extensive intraspecific genome diversity in a model arbuscular mycorrhizal fungus.</title>
        <authorList>
            <person name="Chen E.C.H."/>
            <person name="Morin E."/>
            <person name="Baudet D."/>
            <person name="Noel J."/>
            <person name="Ndikumana S."/>
            <person name="Charron P."/>
            <person name="St-Onge C."/>
            <person name="Giorgi J."/>
            <person name="Grigoriev I.V."/>
            <person name="Roux C."/>
            <person name="Martin F.M."/>
            <person name="Corradi N."/>
        </authorList>
    </citation>
    <scope>NUCLEOTIDE SEQUENCE [LARGE SCALE GENOMIC DNA]</scope>
    <source>
        <strain evidence="1 2">C2</strain>
    </source>
</reference>
<proteinExistence type="predicted"/>
<gene>
    <name evidence="1" type="ORF">RhiirC2_271250</name>
</gene>